<feature type="transmembrane region" description="Helical" evidence="6">
    <location>
        <begin position="38"/>
        <end position="58"/>
    </location>
</feature>
<evidence type="ECO:0000256" key="6">
    <source>
        <dbReference type="SAM" id="Phobius"/>
    </source>
</evidence>
<feature type="transmembrane region" description="Helical" evidence="6">
    <location>
        <begin position="243"/>
        <end position="261"/>
    </location>
</feature>
<dbReference type="GO" id="GO:0033573">
    <property type="term" value="C:high-affinity iron permease complex"/>
    <property type="evidence" value="ECO:0007669"/>
    <property type="project" value="InterPro"/>
</dbReference>
<keyword evidence="4 6" id="KW-1133">Transmembrane helix</keyword>
<dbReference type="EMBL" id="CAFBLP010000124">
    <property type="protein sequence ID" value="CAB4893183.1"/>
    <property type="molecule type" value="Genomic_DNA"/>
</dbReference>
<evidence type="ECO:0000256" key="5">
    <source>
        <dbReference type="ARBA" id="ARBA00023136"/>
    </source>
</evidence>
<evidence type="ECO:0000256" key="2">
    <source>
        <dbReference type="ARBA" id="ARBA00008333"/>
    </source>
</evidence>
<gene>
    <name evidence="7" type="ORF">UFOPK3376_03000</name>
</gene>
<keyword evidence="3 6" id="KW-0812">Transmembrane</keyword>
<evidence type="ECO:0000256" key="3">
    <source>
        <dbReference type="ARBA" id="ARBA00022692"/>
    </source>
</evidence>
<proteinExistence type="inferred from homology"/>
<feature type="transmembrane region" description="Helical" evidence="6">
    <location>
        <begin position="70"/>
        <end position="90"/>
    </location>
</feature>
<protein>
    <submittedName>
        <fullName evidence="7">Unannotated protein</fullName>
    </submittedName>
</protein>
<dbReference type="AlphaFoldDB" id="A0A6J7FNR5"/>
<reference evidence="7" key="1">
    <citation type="submission" date="2020-05" db="EMBL/GenBank/DDBJ databases">
        <authorList>
            <person name="Chiriac C."/>
            <person name="Salcher M."/>
            <person name="Ghai R."/>
            <person name="Kavagutti S V."/>
        </authorList>
    </citation>
    <scope>NUCLEOTIDE SEQUENCE</scope>
</reference>
<organism evidence="7">
    <name type="scientific">freshwater metagenome</name>
    <dbReference type="NCBI Taxonomy" id="449393"/>
    <lineage>
        <taxon>unclassified sequences</taxon>
        <taxon>metagenomes</taxon>
        <taxon>ecological metagenomes</taxon>
    </lineage>
</organism>
<name>A0A6J7FNR5_9ZZZZ</name>
<evidence type="ECO:0000256" key="1">
    <source>
        <dbReference type="ARBA" id="ARBA00004141"/>
    </source>
</evidence>
<feature type="transmembrane region" description="Helical" evidence="6">
    <location>
        <begin position="178"/>
        <end position="198"/>
    </location>
</feature>
<evidence type="ECO:0000256" key="4">
    <source>
        <dbReference type="ARBA" id="ARBA00022989"/>
    </source>
</evidence>
<comment type="subcellular location">
    <subcellularLocation>
        <location evidence="1">Membrane</location>
        <topology evidence="1">Multi-pass membrane protein</topology>
    </subcellularLocation>
</comment>
<comment type="similarity">
    <text evidence="2">Belongs to the oxidase-dependent Fe transporter (OFeT) (TC 9.A.10.1) family.</text>
</comment>
<keyword evidence="5 6" id="KW-0472">Membrane</keyword>
<dbReference type="NCBIfam" id="NF041756">
    <property type="entry name" value="EfeU"/>
    <property type="match status" value="1"/>
</dbReference>
<accession>A0A6J7FNR5</accession>
<dbReference type="Pfam" id="PF03239">
    <property type="entry name" value="FTR1"/>
    <property type="match status" value="1"/>
</dbReference>
<feature type="transmembrane region" description="Helical" evidence="6">
    <location>
        <begin position="148"/>
        <end position="166"/>
    </location>
</feature>
<sequence length="281" mass="29955">MLQTFLTGLREGLEAALIVGILVAYLRKSGRADQLSALWAGVAVAVVMCLGVGAALTFTSNELSDSAEPAFAGIMSVLAVGLVTWMVFWMRTQAHMMKRDLHSKLDRAVEVGWWAVALAAFLAVGREGFELALFLWPTVQAAGSETGALLGVLLGLGSAVLVGYLIYRRAVTLNLGVFFRITGCALIVIASGVLAYGISDLQEAGMLPGEHSIAFDVSSHISPDGWLGTLLKGTLSFSTTTTWLQLVVYITYLVTVMALFLRPQRPSESVPTARPAAHAQV</sequence>
<feature type="transmembrane region" description="Helical" evidence="6">
    <location>
        <begin position="111"/>
        <end position="136"/>
    </location>
</feature>
<dbReference type="GO" id="GO:0015093">
    <property type="term" value="F:ferrous iron transmembrane transporter activity"/>
    <property type="evidence" value="ECO:0007669"/>
    <property type="project" value="TreeGrafter"/>
</dbReference>
<dbReference type="InterPro" id="IPR004923">
    <property type="entry name" value="FTR1/Fip1/EfeU"/>
</dbReference>
<evidence type="ECO:0000313" key="7">
    <source>
        <dbReference type="EMBL" id="CAB4893183.1"/>
    </source>
</evidence>
<dbReference type="PANTHER" id="PTHR31632">
    <property type="entry name" value="IRON TRANSPORTER FTH1"/>
    <property type="match status" value="1"/>
</dbReference>
<dbReference type="PANTHER" id="PTHR31632:SF2">
    <property type="entry name" value="PLASMA MEMBRANE IRON PERMEASE"/>
    <property type="match status" value="1"/>
</dbReference>